<dbReference type="InterPro" id="IPR014752">
    <property type="entry name" value="Arrestin-like_C"/>
</dbReference>
<dbReference type="InterPro" id="IPR050357">
    <property type="entry name" value="Arrestin_domain-protein"/>
</dbReference>
<reference evidence="2" key="1">
    <citation type="submission" date="2020-12" db="EMBL/GenBank/DDBJ databases">
        <title>Metabolic potential, ecology and presence of endohyphal bacteria is reflected in genomic diversity of Mucoromycotina.</title>
        <authorList>
            <person name="Muszewska A."/>
            <person name="Okrasinska A."/>
            <person name="Steczkiewicz K."/>
            <person name="Drgas O."/>
            <person name="Orlowska M."/>
            <person name="Perlinska-Lenart U."/>
            <person name="Aleksandrzak-Piekarczyk T."/>
            <person name="Szatraj K."/>
            <person name="Zielenkiewicz U."/>
            <person name="Pilsyk S."/>
            <person name="Malc E."/>
            <person name="Mieczkowski P."/>
            <person name="Kruszewska J.S."/>
            <person name="Biernat P."/>
            <person name="Pawlowska J."/>
        </authorList>
    </citation>
    <scope>NUCLEOTIDE SEQUENCE</scope>
    <source>
        <strain evidence="2">CBS 226.32</strain>
    </source>
</reference>
<accession>A0A8H7R3B3</accession>
<keyword evidence="3" id="KW-1185">Reference proteome</keyword>
<dbReference type="OrthoDB" id="2230611at2759"/>
<protein>
    <recommendedName>
        <fullName evidence="1">Arrestin C-terminal-like domain-containing protein</fullName>
    </recommendedName>
</protein>
<dbReference type="EMBL" id="JAEPRC010000219">
    <property type="protein sequence ID" value="KAG2203714.1"/>
    <property type="molecule type" value="Genomic_DNA"/>
</dbReference>
<dbReference type="Proteomes" id="UP000650833">
    <property type="component" value="Unassembled WGS sequence"/>
</dbReference>
<dbReference type="InterPro" id="IPR014756">
    <property type="entry name" value="Ig_E-set"/>
</dbReference>
<dbReference type="AlphaFoldDB" id="A0A8H7R3B3"/>
<dbReference type="PANTHER" id="PTHR11188">
    <property type="entry name" value="ARRESTIN DOMAIN CONTAINING PROTEIN"/>
    <property type="match status" value="1"/>
</dbReference>
<name>A0A8H7R3B3_9FUNG</name>
<proteinExistence type="predicted"/>
<gene>
    <name evidence="2" type="ORF">INT46_001185</name>
</gene>
<evidence type="ECO:0000313" key="2">
    <source>
        <dbReference type="EMBL" id="KAG2203714.1"/>
    </source>
</evidence>
<comment type="caution">
    <text evidence="2">The sequence shown here is derived from an EMBL/GenBank/DDBJ whole genome shotgun (WGS) entry which is preliminary data.</text>
</comment>
<dbReference type="Gene3D" id="2.60.40.640">
    <property type="match status" value="2"/>
</dbReference>
<dbReference type="GO" id="GO:0015031">
    <property type="term" value="P:protein transport"/>
    <property type="evidence" value="ECO:0007669"/>
    <property type="project" value="TreeGrafter"/>
</dbReference>
<dbReference type="GO" id="GO:0005737">
    <property type="term" value="C:cytoplasm"/>
    <property type="evidence" value="ECO:0007669"/>
    <property type="project" value="TreeGrafter"/>
</dbReference>
<evidence type="ECO:0000313" key="3">
    <source>
        <dbReference type="Proteomes" id="UP000650833"/>
    </source>
</evidence>
<dbReference type="SUPFAM" id="SSF81296">
    <property type="entry name" value="E set domains"/>
    <property type="match status" value="1"/>
</dbReference>
<dbReference type="InterPro" id="IPR011022">
    <property type="entry name" value="Arrestin_C-like"/>
</dbReference>
<sequence length="402" mass="45666">MSLEINLLPEFGWAIKNQPVYGPGSVFQGFVKLNATEEQLEKAERLRIVFHASESTYNSGYANPTYNKQLFGTQKILWKRKDIQTPTSLTPETDISIPFIIQIPMVQFPPSANVISEGEGLSYHSNFVLSAYLDQDDDKTNIVKTHKSIIYMPFIETSISKRPIHITTLEKTDNISPETTPSVYVNMTSLDYVLGDTIHITLSINNIPKKFIESISTKLYQIQTWNRTSRKEKPIKNERKLKHLVSQNVVKNQSNETISQYIMNTSLEVPVDGLPTFTYGPVFSLTHILKISIKRKGKLWSYDFDLADIPIKVGTLGYGIRSSEEIEFYSTFKTAFERQSEIAGNSTGAPSTSTMVIATDATLPVPRFLEVIEYEESLPVYTNDRLPMYETAIKRHHINCIM</sequence>
<feature type="domain" description="Arrestin C-terminal-like" evidence="1">
    <location>
        <begin position="177"/>
        <end position="318"/>
    </location>
</feature>
<dbReference type="SMART" id="SM01017">
    <property type="entry name" value="Arrestin_C"/>
    <property type="match status" value="1"/>
</dbReference>
<dbReference type="Pfam" id="PF02752">
    <property type="entry name" value="Arrestin_C"/>
    <property type="match status" value="1"/>
</dbReference>
<organism evidence="2 3">
    <name type="scientific">Mucor plumbeus</name>
    <dbReference type="NCBI Taxonomy" id="97098"/>
    <lineage>
        <taxon>Eukaryota</taxon>
        <taxon>Fungi</taxon>
        <taxon>Fungi incertae sedis</taxon>
        <taxon>Mucoromycota</taxon>
        <taxon>Mucoromycotina</taxon>
        <taxon>Mucoromycetes</taxon>
        <taxon>Mucorales</taxon>
        <taxon>Mucorineae</taxon>
        <taxon>Mucoraceae</taxon>
        <taxon>Mucor</taxon>
    </lineage>
</organism>
<dbReference type="PANTHER" id="PTHR11188:SF17">
    <property type="entry name" value="FI21816P1"/>
    <property type="match status" value="1"/>
</dbReference>
<evidence type="ECO:0000259" key="1">
    <source>
        <dbReference type="SMART" id="SM01017"/>
    </source>
</evidence>